<dbReference type="EMBL" id="MCFG01000225">
    <property type="protein sequence ID" value="ORX78045.1"/>
    <property type="molecule type" value="Genomic_DNA"/>
</dbReference>
<comment type="caution">
    <text evidence="2">The sequence shown here is derived from an EMBL/GenBank/DDBJ whole genome shotgun (WGS) entry which is preliminary data.</text>
</comment>
<gene>
    <name evidence="2" type="ORF">BCR32DRAFT_282661</name>
</gene>
<sequence length="83" mass="9220">MRIFAVLLATLLCFLLVASNPISGTTEEEKSPILKTRAADTGDCYDACLRKHGVIYCSFASLLCFDHNRRNKNKGPKIDNQNS</sequence>
<reference evidence="2 3" key="1">
    <citation type="submission" date="2016-08" db="EMBL/GenBank/DDBJ databases">
        <title>A Parts List for Fungal Cellulosomes Revealed by Comparative Genomics.</title>
        <authorList>
            <consortium name="DOE Joint Genome Institute"/>
            <person name="Haitjema C.H."/>
            <person name="Gilmore S.P."/>
            <person name="Henske J.K."/>
            <person name="Solomon K.V."/>
            <person name="De Groot R."/>
            <person name="Kuo A."/>
            <person name="Mondo S.J."/>
            <person name="Salamov A.A."/>
            <person name="Labutti K."/>
            <person name="Zhao Z."/>
            <person name="Chiniquy J."/>
            <person name="Barry K."/>
            <person name="Brewer H.M."/>
            <person name="Purvine S.O."/>
            <person name="Wright A.T."/>
            <person name="Boxma B."/>
            <person name="Van Alen T."/>
            <person name="Hackstein J.H."/>
            <person name="Baker S.E."/>
            <person name="Grigoriev I.V."/>
            <person name="O'Malley M.A."/>
        </authorList>
    </citation>
    <scope>NUCLEOTIDE SEQUENCE [LARGE SCALE GENOMIC DNA]</scope>
    <source>
        <strain evidence="2 3">S4</strain>
    </source>
</reference>
<feature type="chain" id="PRO_5012666080" evidence="1">
    <location>
        <begin position="20"/>
        <end position="83"/>
    </location>
</feature>
<name>A0A1Y1WXC8_9FUNG</name>
<protein>
    <submittedName>
        <fullName evidence="2">Uncharacterized protein</fullName>
    </submittedName>
</protein>
<evidence type="ECO:0000313" key="2">
    <source>
        <dbReference type="EMBL" id="ORX78045.1"/>
    </source>
</evidence>
<accession>A0A1Y1WXC8</accession>
<evidence type="ECO:0000256" key="1">
    <source>
        <dbReference type="SAM" id="SignalP"/>
    </source>
</evidence>
<evidence type="ECO:0000313" key="3">
    <source>
        <dbReference type="Proteomes" id="UP000193944"/>
    </source>
</evidence>
<reference evidence="2 3" key="2">
    <citation type="submission" date="2016-08" db="EMBL/GenBank/DDBJ databases">
        <title>Pervasive Adenine N6-methylation of Active Genes in Fungi.</title>
        <authorList>
            <consortium name="DOE Joint Genome Institute"/>
            <person name="Mondo S.J."/>
            <person name="Dannebaum R.O."/>
            <person name="Kuo R.C."/>
            <person name="Labutti K."/>
            <person name="Haridas S."/>
            <person name="Kuo A."/>
            <person name="Salamov A."/>
            <person name="Ahrendt S.R."/>
            <person name="Lipzen A."/>
            <person name="Sullivan W."/>
            <person name="Andreopoulos W.B."/>
            <person name="Clum A."/>
            <person name="Lindquist E."/>
            <person name="Daum C."/>
            <person name="Ramamoorthy G.K."/>
            <person name="Gryganskyi A."/>
            <person name="Culley D."/>
            <person name="Magnuson J.K."/>
            <person name="James T.Y."/>
            <person name="O'Malley M.A."/>
            <person name="Stajich J.E."/>
            <person name="Spatafora J.W."/>
            <person name="Visel A."/>
            <person name="Grigoriev I.V."/>
        </authorList>
    </citation>
    <scope>NUCLEOTIDE SEQUENCE [LARGE SCALE GENOMIC DNA]</scope>
    <source>
        <strain evidence="2 3">S4</strain>
    </source>
</reference>
<dbReference type="AlphaFoldDB" id="A0A1Y1WXC8"/>
<keyword evidence="1" id="KW-0732">Signal</keyword>
<dbReference type="Proteomes" id="UP000193944">
    <property type="component" value="Unassembled WGS sequence"/>
</dbReference>
<feature type="signal peptide" evidence="1">
    <location>
        <begin position="1"/>
        <end position="19"/>
    </location>
</feature>
<proteinExistence type="predicted"/>
<organism evidence="2 3">
    <name type="scientific">Anaeromyces robustus</name>
    <dbReference type="NCBI Taxonomy" id="1754192"/>
    <lineage>
        <taxon>Eukaryota</taxon>
        <taxon>Fungi</taxon>
        <taxon>Fungi incertae sedis</taxon>
        <taxon>Chytridiomycota</taxon>
        <taxon>Chytridiomycota incertae sedis</taxon>
        <taxon>Neocallimastigomycetes</taxon>
        <taxon>Neocallimastigales</taxon>
        <taxon>Neocallimastigaceae</taxon>
        <taxon>Anaeromyces</taxon>
    </lineage>
</organism>
<keyword evidence="3" id="KW-1185">Reference proteome</keyword>